<gene>
    <name evidence="1" type="ORF">METZ01_LOCUS373512</name>
</gene>
<name>A0A382TGX9_9ZZZZ</name>
<protein>
    <submittedName>
        <fullName evidence="1">Uncharacterized protein</fullName>
    </submittedName>
</protein>
<proteinExistence type="predicted"/>
<dbReference type="AlphaFoldDB" id="A0A382TGX9"/>
<dbReference type="EMBL" id="UINC01136103">
    <property type="protein sequence ID" value="SVD20658.1"/>
    <property type="molecule type" value="Genomic_DNA"/>
</dbReference>
<organism evidence="1">
    <name type="scientific">marine metagenome</name>
    <dbReference type="NCBI Taxonomy" id="408172"/>
    <lineage>
        <taxon>unclassified sequences</taxon>
        <taxon>metagenomes</taxon>
        <taxon>ecological metagenomes</taxon>
    </lineage>
</organism>
<reference evidence="1" key="1">
    <citation type="submission" date="2018-05" db="EMBL/GenBank/DDBJ databases">
        <authorList>
            <person name="Lanie J.A."/>
            <person name="Ng W.-L."/>
            <person name="Kazmierczak K.M."/>
            <person name="Andrzejewski T.M."/>
            <person name="Davidsen T.M."/>
            <person name="Wayne K.J."/>
            <person name="Tettelin H."/>
            <person name="Glass J.I."/>
            <person name="Rusch D."/>
            <person name="Podicherti R."/>
            <person name="Tsui H.-C.T."/>
            <person name="Winkler M.E."/>
        </authorList>
    </citation>
    <scope>NUCLEOTIDE SEQUENCE</scope>
</reference>
<evidence type="ECO:0000313" key="1">
    <source>
        <dbReference type="EMBL" id="SVD20658.1"/>
    </source>
</evidence>
<sequence>MRVERFILNYPILPKPAWRWRRWQLEFDRIGHITKVKPVGTRCHTAKFPVSGVQNLPGPFRLRFPCTNRRQYPNDISNHMMEEPIGINIDPNPLPSPLNIQLIDHPNGLFGLTRRCPVGIKVVTTQKITTGRP</sequence>
<accession>A0A382TGX9</accession>
<feature type="non-terminal residue" evidence="1">
    <location>
        <position position="133"/>
    </location>
</feature>